<feature type="compositionally biased region" description="Pro residues" evidence="1">
    <location>
        <begin position="209"/>
        <end position="239"/>
    </location>
</feature>
<sequence length="468" mass="47344">MPEQLAKGANHPLSAPSVVVELATAAAVDVSALLLDASGSVRSDADFVFYNQPSAPGVTFRPGAPGAAASVLVDTVGVPADIVRVVVVASLDGNGPTTFGAAGAVQASVRDAASGTDLVVFAPPGLGAETALLLLEIYRRGDAWKVRAVGQGYANGLAGIATDFGVAVDEEDEPGPAAASQAAGAPTPAPASSLVAAPQTPSVSVSPSPSTPPAAPTPPPAAFPPAPGAAPAAFPPVPSAPGTLGAPPSAPPAAFPPVPAPPTAPAGPAPAASPAPVNLDKGRVTLTKNQSVSLVKSGAPPLTCVRMGLGWDPAQRGMRVDLDASCIAFDMHGGKLDTVWFGSLTGLDRAIVHSGDNLTGRGEGDDEVIKVHLDRLPPQVAALVFTVNSFSGQKFTGVSRAFCRLVDDRDNTELARFELAESEPTTGLLMCKLTRTGDTWTMTALGEFSKGRTVRAMVKPAREALLRR</sequence>
<dbReference type="PRINTS" id="PR01217">
    <property type="entry name" value="PRICHEXTENSN"/>
</dbReference>
<dbReference type="InterPro" id="IPR003325">
    <property type="entry name" value="TerD"/>
</dbReference>
<dbReference type="InterPro" id="IPR051324">
    <property type="entry name" value="Stress/Tellurium_Resist"/>
</dbReference>
<accession>A0ABP9IC47</accession>
<dbReference type="Gene3D" id="2.60.60.30">
    <property type="entry name" value="sav2460 like domains"/>
    <property type="match status" value="2"/>
</dbReference>
<keyword evidence="4" id="KW-1185">Reference proteome</keyword>
<dbReference type="PANTHER" id="PTHR32097:SF17">
    <property type="entry name" value="CAMP-BINDING PROTEIN 1-RELATED"/>
    <property type="match status" value="1"/>
</dbReference>
<protein>
    <recommendedName>
        <fullName evidence="2">TerD domain-containing protein</fullName>
    </recommendedName>
</protein>
<comment type="caution">
    <text evidence="3">The sequence shown here is derived from an EMBL/GenBank/DDBJ whole genome shotgun (WGS) entry which is preliminary data.</text>
</comment>
<dbReference type="Proteomes" id="UP001500466">
    <property type="component" value="Unassembled WGS sequence"/>
</dbReference>
<dbReference type="Pfam" id="PF02342">
    <property type="entry name" value="TerD"/>
    <property type="match status" value="2"/>
</dbReference>
<evidence type="ECO:0000256" key="1">
    <source>
        <dbReference type="SAM" id="MobiDB-lite"/>
    </source>
</evidence>
<feature type="compositionally biased region" description="Pro residues" evidence="1">
    <location>
        <begin position="248"/>
        <end position="273"/>
    </location>
</feature>
<reference evidence="4" key="1">
    <citation type="journal article" date="2019" name="Int. J. Syst. Evol. Microbiol.">
        <title>The Global Catalogue of Microorganisms (GCM) 10K type strain sequencing project: providing services to taxonomists for standard genome sequencing and annotation.</title>
        <authorList>
            <consortium name="The Broad Institute Genomics Platform"/>
            <consortium name="The Broad Institute Genome Sequencing Center for Infectious Disease"/>
            <person name="Wu L."/>
            <person name="Ma J."/>
        </authorList>
    </citation>
    <scope>NUCLEOTIDE SEQUENCE [LARGE SCALE GENOMIC DNA]</scope>
    <source>
        <strain evidence="4">JCM 17986</strain>
    </source>
</reference>
<evidence type="ECO:0000259" key="2">
    <source>
        <dbReference type="Pfam" id="PF02342"/>
    </source>
</evidence>
<gene>
    <name evidence="3" type="ORF">GCM10023205_77500</name>
</gene>
<feature type="domain" description="TerD" evidence="2">
    <location>
        <begin position="3"/>
        <end position="164"/>
    </location>
</feature>
<organism evidence="3 4">
    <name type="scientific">Yinghuangia aomiensis</name>
    <dbReference type="NCBI Taxonomy" id="676205"/>
    <lineage>
        <taxon>Bacteria</taxon>
        <taxon>Bacillati</taxon>
        <taxon>Actinomycetota</taxon>
        <taxon>Actinomycetes</taxon>
        <taxon>Kitasatosporales</taxon>
        <taxon>Streptomycetaceae</taxon>
        <taxon>Yinghuangia</taxon>
    </lineage>
</organism>
<evidence type="ECO:0000313" key="3">
    <source>
        <dbReference type="EMBL" id="GAA4993345.1"/>
    </source>
</evidence>
<proteinExistence type="predicted"/>
<dbReference type="CDD" id="cd06974">
    <property type="entry name" value="TerD_like"/>
    <property type="match status" value="2"/>
</dbReference>
<feature type="compositionally biased region" description="Low complexity" evidence="1">
    <location>
        <begin position="175"/>
        <end position="208"/>
    </location>
</feature>
<dbReference type="EMBL" id="BAABHS010000049">
    <property type="protein sequence ID" value="GAA4993345.1"/>
    <property type="molecule type" value="Genomic_DNA"/>
</dbReference>
<evidence type="ECO:0000313" key="4">
    <source>
        <dbReference type="Proteomes" id="UP001500466"/>
    </source>
</evidence>
<feature type="region of interest" description="Disordered" evidence="1">
    <location>
        <begin position="170"/>
        <end position="279"/>
    </location>
</feature>
<name>A0ABP9IC47_9ACTN</name>
<dbReference type="PANTHER" id="PTHR32097">
    <property type="entry name" value="CAMP-BINDING PROTEIN 1-RELATED"/>
    <property type="match status" value="1"/>
</dbReference>
<feature type="domain" description="TerD" evidence="2">
    <location>
        <begin position="284"/>
        <end position="451"/>
    </location>
</feature>